<evidence type="ECO:0000313" key="2">
    <source>
        <dbReference type="EMBL" id="QEG41014.1"/>
    </source>
</evidence>
<dbReference type="AlphaFoldDB" id="A0A5B9QPX0"/>
<keyword evidence="1" id="KW-0472">Membrane</keyword>
<sequence length="196" mass="21319">MVKLGLVPLLFVIACLLAGLYGAVHNQISYTVSPEYFTQFKFQQFRIDNGIPERVGAAIVGWNAAWWMGIVIGTILIPFGLLIPGNANYFWAMIRVFGVVAATTLLVGLAALAVAFIVVDTEVAGEISRYDNEMIDDVAFARAGTMHNFSYLGGLVGIITGGVTVFWQRRRLHALSSSINFNADATEQSNAPETRS</sequence>
<dbReference type="OrthoDB" id="678065at2"/>
<keyword evidence="1" id="KW-1133">Transmembrane helix</keyword>
<proteinExistence type="predicted"/>
<dbReference type="EMBL" id="CP042914">
    <property type="protein sequence ID" value="QEG41014.1"/>
    <property type="molecule type" value="Genomic_DNA"/>
</dbReference>
<feature type="transmembrane region" description="Helical" evidence="1">
    <location>
        <begin position="149"/>
        <end position="167"/>
    </location>
</feature>
<organism evidence="2 3">
    <name type="scientific">Roseimaritima ulvae</name>
    <dbReference type="NCBI Taxonomy" id="980254"/>
    <lineage>
        <taxon>Bacteria</taxon>
        <taxon>Pseudomonadati</taxon>
        <taxon>Planctomycetota</taxon>
        <taxon>Planctomycetia</taxon>
        <taxon>Pirellulales</taxon>
        <taxon>Pirellulaceae</taxon>
        <taxon>Roseimaritima</taxon>
    </lineage>
</organism>
<reference evidence="2 3" key="1">
    <citation type="submission" date="2019-08" db="EMBL/GenBank/DDBJ databases">
        <title>Deep-cultivation of Planctomycetes and their phenomic and genomic characterization uncovers novel biology.</title>
        <authorList>
            <person name="Wiegand S."/>
            <person name="Jogler M."/>
            <person name="Boedeker C."/>
            <person name="Pinto D."/>
            <person name="Vollmers J."/>
            <person name="Rivas-Marin E."/>
            <person name="Kohn T."/>
            <person name="Peeters S.H."/>
            <person name="Heuer A."/>
            <person name="Rast P."/>
            <person name="Oberbeckmann S."/>
            <person name="Bunk B."/>
            <person name="Jeske O."/>
            <person name="Meyerdierks A."/>
            <person name="Storesund J.E."/>
            <person name="Kallscheuer N."/>
            <person name="Luecker S."/>
            <person name="Lage O.M."/>
            <person name="Pohl T."/>
            <person name="Merkel B.J."/>
            <person name="Hornburger P."/>
            <person name="Mueller R.-W."/>
            <person name="Bruemmer F."/>
            <person name="Labrenz M."/>
            <person name="Spormann A.M."/>
            <person name="Op den Camp H."/>
            <person name="Overmann J."/>
            <person name="Amann R."/>
            <person name="Jetten M.S.M."/>
            <person name="Mascher T."/>
            <person name="Medema M.H."/>
            <person name="Devos D.P."/>
            <person name="Kaster A.-K."/>
            <person name="Ovreas L."/>
            <person name="Rohde M."/>
            <person name="Galperin M.Y."/>
            <person name="Jogler C."/>
        </authorList>
    </citation>
    <scope>NUCLEOTIDE SEQUENCE [LARGE SCALE GENOMIC DNA]</scope>
    <source>
        <strain evidence="2 3">UC8</strain>
    </source>
</reference>
<gene>
    <name evidence="2" type="ORF">UC8_30320</name>
</gene>
<keyword evidence="1" id="KW-0812">Transmembrane</keyword>
<dbReference type="Proteomes" id="UP000325286">
    <property type="component" value="Chromosome"/>
</dbReference>
<name>A0A5B9QPX0_9BACT</name>
<dbReference type="RefSeq" id="WP_068133963.1">
    <property type="nucleotide sequence ID" value="NZ_CP042914.1"/>
</dbReference>
<feature type="transmembrane region" description="Helical" evidence="1">
    <location>
        <begin position="96"/>
        <end position="119"/>
    </location>
</feature>
<protein>
    <submittedName>
        <fullName evidence="2">Uncharacterized protein</fullName>
    </submittedName>
</protein>
<keyword evidence="3" id="KW-1185">Reference proteome</keyword>
<evidence type="ECO:0000313" key="3">
    <source>
        <dbReference type="Proteomes" id="UP000325286"/>
    </source>
</evidence>
<dbReference type="PROSITE" id="PS51257">
    <property type="entry name" value="PROKAR_LIPOPROTEIN"/>
    <property type="match status" value="1"/>
</dbReference>
<accession>A0A5B9QPX0</accession>
<feature type="transmembrane region" description="Helical" evidence="1">
    <location>
        <begin position="64"/>
        <end position="84"/>
    </location>
</feature>
<dbReference type="KEGG" id="rul:UC8_30320"/>
<evidence type="ECO:0000256" key="1">
    <source>
        <dbReference type="SAM" id="Phobius"/>
    </source>
</evidence>